<keyword evidence="1" id="KW-0812">Transmembrane</keyword>
<feature type="transmembrane region" description="Helical" evidence="1">
    <location>
        <begin position="124"/>
        <end position="143"/>
    </location>
</feature>
<evidence type="ECO:0000313" key="5">
    <source>
        <dbReference type="Proteomes" id="UP000465031"/>
    </source>
</evidence>
<dbReference type="KEGG" id="rte:GSU10_01615"/>
<feature type="transmembrane region" description="Helical" evidence="1">
    <location>
        <begin position="150"/>
        <end position="168"/>
    </location>
</feature>
<keyword evidence="1" id="KW-1133">Transmembrane helix</keyword>
<sequence>MIALLRSSVARFCWPILAAAVVAAFTGVKPVGVWEWSSATQGITSSLAILAPIVVGLAVLDATRWYSADERRRLRQAAIDPMLPVVSHAAAGAAWCLLGYAVGGIVVAALFVAHDGQGSPVWSWLAASASALLLAWSAGHLVGVLARGRWIVAPLAALGTYFGFIPATQLPQGGWRWLSHLYVLTGDQTDVFSGYRESTLLGEMLWYSGAAVVALGVAALVLGQRRRRAVALTVVAAVVAGLGVGGIAQGRGVILEGESGVDLTCASGRVEVCVAAPYAAGLGPLVEAFDALEGRVAGTALDVATVHQGYGGGASTDGEIYLHDLAPGYAERAVRMYVSTRLGALPCRGDSGAVLPLIAQWLAGGDVQRYEHASPGLVAGSARFAGLSEGERIAWFSRHADALLACTVTLADL</sequence>
<name>A0A162J3T5_9MICO</name>
<dbReference type="RefSeq" id="WP_068209346.1">
    <property type="nucleotide sequence ID" value="NZ_CP047186.1"/>
</dbReference>
<evidence type="ECO:0000256" key="1">
    <source>
        <dbReference type="SAM" id="Phobius"/>
    </source>
</evidence>
<gene>
    <name evidence="2" type="ORF">ACH61_01071</name>
    <name evidence="3" type="ORF">GSU10_01615</name>
</gene>
<organism evidence="2 4">
    <name type="scientific">Rathayibacter tanaceti</name>
    <dbReference type="NCBI Taxonomy" id="1671680"/>
    <lineage>
        <taxon>Bacteria</taxon>
        <taxon>Bacillati</taxon>
        <taxon>Actinomycetota</taxon>
        <taxon>Actinomycetes</taxon>
        <taxon>Micrococcales</taxon>
        <taxon>Microbacteriaceae</taxon>
        <taxon>Rathayibacter</taxon>
    </lineage>
</organism>
<feature type="transmembrane region" description="Helical" evidence="1">
    <location>
        <begin position="83"/>
        <end position="112"/>
    </location>
</feature>
<dbReference type="EMBL" id="LIIN01000026">
    <property type="protein sequence ID" value="KZX21767.1"/>
    <property type="molecule type" value="Genomic_DNA"/>
</dbReference>
<proteinExistence type="predicted"/>
<accession>A0A162J3T5</accession>
<keyword evidence="4" id="KW-1185">Reference proteome</keyword>
<feature type="transmembrane region" description="Helical" evidence="1">
    <location>
        <begin position="12"/>
        <end position="31"/>
    </location>
</feature>
<reference evidence="3" key="2">
    <citation type="submission" date="2019-12" db="EMBL/GenBank/DDBJ databases">
        <title>Complete and Draft Genome Sequences of New Strains and Members of Some Known Species of the Genus Rathayibacter isolated from Plants.</title>
        <authorList>
            <person name="Tarlachkov S.V."/>
            <person name="Starodumova I.P."/>
            <person name="Dorofeeva L.V."/>
            <person name="Prisyazhnaya N.V."/>
            <person name="Leyn S.A."/>
            <person name="Zlamal J.E."/>
            <person name="Elane M.L."/>
            <person name="Osterman A.L."/>
            <person name="Nadler S.A."/>
            <person name="Subbotin S.A."/>
            <person name="Evtushenko L.I."/>
        </authorList>
    </citation>
    <scope>NUCLEOTIDE SEQUENCE</scope>
    <source>
        <strain evidence="3">VKM Ac-2761</strain>
    </source>
</reference>
<keyword evidence="1" id="KW-0472">Membrane</keyword>
<reference evidence="5" key="3">
    <citation type="submission" date="2019-12" db="EMBL/GenBank/DDBJ databases">
        <title>Complete and draft genome sequences of new strains and members of some known species of the genus Rathayibacter isolated from plants.</title>
        <authorList>
            <person name="Tarlachkov S.V."/>
            <person name="Starodumova I.P."/>
            <person name="Dorofeeva L.V."/>
            <person name="Prisyazhnaya N.V."/>
            <person name="Leyn S."/>
            <person name="Zlamal J."/>
            <person name="Elan M."/>
            <person name="Osterman A.L."/>
            <person name="Nadler S."/>
            <person name="Subbotin S.A."/>
            <person name="Evtushenko L.I."/>
        </authorList>
    </citation>
    <scope>NUCLEOTIDE SEQUENCE [LARGE SCALE GENOMIC DNA]</scope>
    <source>
        <strain evidence="5">VKM Ac-2761</strain>
    </source>
</reference>
<evidence type="ECO:0000313" key="2">
    <source>
        <dbReference type="EMBL" id="KZX21767.1"/>
    </source>
</evidence>
<dbReference type="EMBL" id="CP047186">
    <property type="protein sequence ID" value="QHC54485.1"/>
    <property type="molecule type" value="Genomic_DNA"/>
</dbReference>
<protein>
    <submittedName>
        <fullName evidence="2">Uncharacterized protein</fullName>
    </submittedName>
</protein>
<feature type="transmembrane region" description="Helical" evidence="1">
    <location>
        <begin position="43"/>
        <end position="62"/>
    </location>
</feature>
<evidence type="ECO:0000313" key="3">
    <source>
        <dbReference type="EMBL" id="QHC54485.1"/>
    </source>
</evidence>
<feature type="transmembrane region" description="Helical" evidence="1">
    <location>
        <begin position="229"/>
        <end position="248"/>
    </location>
</feature>
<dbReference type="Proteomes" id="UP000076717">
    <property type="component" value="Unassembled WGS sequence"/>
</dbReference>
<dbReference type="AlphaFoldDB" id="A0A162J3T5"/>
<dbReference type="Proteomes" id="UP000465031">
    <property type="component" value="Chromosome"/>
</dbReference>
<feature type="transmembrane region" description="Helical" evidence="1">
    <location>
        <begin position="204"/>
        <end position="222"/>
    </location>
</feature>
<evidence type="ECO:0000313" key="4">
    <source>
        <dbReference type="Proteomes" id="UP000076717"/>
    </source>
</evidence>
<reference evidence="2 4" key="1">
    <citation type="submission" date="2015-08" db="EMBL/GenBank/DDBJ databases">
        <title>Draft Genome Sequence of Rathayibacter sp. Strain VKM Ac-2596 Isolated from Leaf Gall Induced by Plant-Parasitic Nematodes.</title>
        <authorList>
            <person name="Vasilenko O.V."/>
            <person name="Starodumova I.P."/>
            <person name="Tarlachkov S.V."/>
            <person name="Dorofeeva L.V."/>
            <person name="Evtushenko L.I."/>
        </authorList>
    </citation>
    <scope>NUCLEOTIDE SEQUENCE [LARGE SCALE GENOMIC DNA]</scope>
    <source>
        <strain evidence="2 4">VKM Ac-2596</strain>
    </source>
</reference>